<evidence type="ECO:0000256" key="1">
    <source>
        <dbReference type="ARBA" id="ARBA00001917"/>
    </source>
</evidence>
<accession>A0A075P6U0</accession>
<evidence type="ECO:0000256" key="3">
    <source>
        <dbReference type="ARBA" id="ARBA00022448"/>
    </source>
</evidence>
<sequence>MTKHYEIIVGTMLGAAEYVADAIAASLSEKGATTTIHTEPKLEDINQQATWVVCTSTHGAGELPDNIQGFAKALNTADLPGTQVVIIGLGDTSYDTFCYGAKEIETKLVNAGATLLTAPLHIDVLEHPIPEDEAVHWFESNVDVA</sequence>
<dbReference type="Proteomes" id="UP000056090">
    <property type="component" value="Chromosome"/>
</dbReference>
<dbReference type="EMBL" id="CP008849">
    <property type="protein sequence ID" value="AIG00641.1"/>
    <property type="molecule type" value="Genomic_DNA"/>
</dbReference>
<comment type="similarity">
    <text evidence="2">Belongs to the flavodoxin family.</text>
</comment>
<feature type="domain" description="Flavodoxin-like" evidence="7">
    <location>
        <begin position="5"/>
        <end position="142"/>
    </location>
</feature>
<dbReference type="AlphaFoldDB" id="A0A075P6U0"/>
<dbReference type="GO" id="GO:0010181">
    <property type="term" value="F:FMN binding"/>
    <property type="evidence" value="ECO:0007669"/>
    <property type="project" value="InterPro"/>
</dbReference>
<dbReference type="KEGG" id="aal:EP13_19200"/>
<comment type="cofactor">
    <cofactor evidence="1">
        <name>FMN</name>
        <dbReference type="ChEBI" id="CHEBI:58210"/>
    </cofactor>
</comment>
<organism evidence="8 9">
    <name type="scientific">Alteromonas australica</name>
    <dbReference type="NCBI Taxonomy" id="589873"/>
    <lineage>
        <taxon>Bacteria</taxon>
        <taxon>Pseudomonadati</taxon>
        <taxon>Pseudomonadota</taxon>
        <taxon>Gammaproteobacteria</taxon>
        <taxon>Alteromonadales</taxon>
        <taxon>Alteromonadaceae</taxon>
        <taxon>Alteromonas/Salinimonas group</taxon>
        <taxon>Alteromonas</taxon>
    </lineage>
</organism>
<keyword evidence="3" id="KW-0813">Transport</keyword>
<gene>
    <name evidence="8" type="ORF">EP13_19200</name>
</gene>
<reference evidence="8 9" key="1">
    <citation type="submission" date="2014-06" db="EMBL/GenBank/DDBJ databases">
        <title>Genomes of Alteromonas australica, a world apart.</title>
        <authorList>
            <person name="Gonzaga A."/>
            <person name="Lopez-Perez M."/>
            <person name="Rodriguez-Valera F."/>
        </authorList>
    </citation>
    <scope>NUCLEOTIDE SEQUENCE [LARGE SCALE GENOMIC DNA]</scope>
    <source>
        <strain evidence="8 9">H 17</strain>
    </source>
</reference>
<dbReference type="SUPFAM" id="SSF52218">
    <property type="entry name" value="Flavoproteins"/>
    <property type="match status" value="1"/>
</dbReference>
<dbReference type="Gene3D" id="3.40.50.360">
    <property type="match status" value="1"/>
</dbReference>
<evidence type="ECO:0000256" key="6">
    <source>
        <dbReference type="ARBA" id="ARBA00022982"/>
    </source>
</evidence>
<dbReference type="OrthoDB" id="359268at2"/>
<keyword evidence="5" id="KW-0288">FMN</keyword>
<dbReference type="Pfam" id="PF00258">
    <property type="entry name" value="Flavodoxin_1"/>
    <property type="match status" value="1"/>
</dbReference>
<keyword evidence="6" id="KW-0249">Electron transport</keyword>
<evidence type="ECO:0000256" key="4">
    <source>
        <dbReference type="ARBA" id="ARBA00022630"/>
    </source>
</evidence>
<evidence type="ECO:0000259" key="7">
    <source>
        <dbReference type="PROSITE" id="PS50902"/>
    </source>
</evidence>
<dbReference type="PANTHER" id="PTHR42809">
    <property type="entry name" value="FLAVODOXIN 2"/>
    <property type="match status" value="1"/>
</dbReference>
<protein>
    <submittedName>
        <fullName evidence="8">Nitric oxide synthase</fullName>
    </submittedName>
</protein>
<dbReference type="GeneID" id="78257008"/>
<dbReference type="InterPro" id="IPR029039">
    <property type="entry name" value="Flavoprotein-like_sf"/>
</dbReference>
<dbReference type="PROSITE" id="PS50902">
    <property type="entry name" value="FLAVODOXIN_LIKE"/>
    <property type="match status" value="1"/>
</dbReference>
<keyword evidence="4" id="KW-0285">Flavoprotein</keyword>
<evidence type="ECO:0000313" key="8">
    <source>
        <dbReference type="EMBL" id="AIG00641.1"/>
    </source>
</evidence>
<evidence type="ECO:0000256" key="2">
    <source>
        <dbReference type="ARBA" id="ARBA00005267"/>
    </source>
</evidence>
<dbReference type="RefSeq" id="WP_044058606.1">
    <property type="nucleotide sequence ID" value="NZ_CAJXAX010000006.1"/>
</dbReference>
<dbReference type="NCBIfam" id="NF006531">
    <property type="entry name" value="PRK09004.1"/>
    <property type="match status" value="1"/>
</dbReference>
<dbReference type="InterPro" id="IPR008254">
    <property type="entry name" value="Flavodoxin/NO_synth"/>
</dbReference>
<dbReference type="KEGG" id="aaus:EP12_20110"/>
<dbReference type="PANTHER" id="PTHR42809:SF1">
    <property type="entry name" value="FLAVODOXIN 1"/>
    <property type="match status" value="1"/>
</dbReference>
<dbReference type="eggNOG" id="COG0716">
    <property type="taxonomic scope" value="Bacteria"/>
</dbReference>
<name>A0A075P6U0_9ALTE</name>
<evidence type="ECO:0000256" key="5">
    <source>
        <dbReference type="ARBA" id="ARBA00022643"/>
    </source>
</evidence>
<proteinExistence type="inferred from homology"/>
<dbReference type="InterPro" id="IPR050619">
    <property type="entry name" value="Flavodoxin"/>
</dbReference>
<evidence type="ECO:0000313" key="9">
    <source>
        <dbReference type="Proteomes" id="UP000056090"/>
    </source>
</evidence>
<dbReference type="PATRIC" id="fig|589873.4.peg.4455"/>
<keyword evidence="9" id="KW-1185">Reference proteome</keyword>